<accession>A0A0E3N8N5</accession>
<reference evidence="2 3" key="1">
    <citation type="submission" date="2014-07" db="EMBL/GenBank/DDBJ databases">
        <title>Methanogenic archaea and the global carbon cycle.</title>
        <authorList>
            <person name="Henriksen J.R."/>
            <person name="Luke J."/>
            <person name="Reinhart S."/>
            <person name="Benedict M.N."/>
            <person name="Youngblut N.D."/>
            <person name="Metcalf M.E."/>
            <person name="Whitaker R.J."/>
            <person name="Metcalf W.W."/>
        </authorList>
    </citation>
    <scope>NUCLEOTIDE SEQUENCE [LARGE SCALE GENOMIC DNA]</scope>
    <source>
        <strain evidence="3">ATCC 43570 / DSM 1825 / OCM 12 / VKM B-1830 / TM-1</strain>
    </source>
</reference>
<dbReference type="OrthoDB" id="147504at2157"/>
<dbReference type="GeneID" id="41603713"/>
<dbReference type="InterPro" id="IPR013216">
    <property type="entry name" value="Methyltransf_11"/>
</dbReference>
<dbReference type="InterPro" id="IPR052356">
    <property type="entry name" value="Thiol_S-MT"/>
</dbReference>
<organism evidence="2 3">
    <name type="scientific">Methanosarcina thermophila (strain ATCC 43570 / DSM 1825 / OCM 12 / VKM B-1830 / TM-1)</name>
    <dbReference type="NCBI Taxonomy" id="523844"/>
    <lineage>
        <taxon>Archaea</taxon>
        <taxon>Methanobacteriati</taxon>
        <taxon>Methanobacteriota</taxon>
        <taxon>Stenosarchaea group</taxon>
        <taxon>Methanomicrobia</taxon>
        <taxon>Methanosarcinales</taxon>
        <taxon>Methanosarcinaceae</taxon>
        <taxon>Methanosarcina</taxon>
    </lineage>
</organism>
<dbReference type="KEGG" id="mthr:MSTHT_0969"/>
<dbReference type="Proteomes" id="UP000066529">
    <property type="component" value="Chromosome"/>
</dbReference>
<dbReference type="PANTHER" id="PTHR45036:SF1">
    <property type="entry name" value="METHYLTRANSFERASE LIKE 7A"/>
    <property type="match status" value="1"/>
</dbReference>
<dbReference type="AlphaFoldDB" id="A0A0E3N8N5"/>
<dbReference type="Gene3D" id="3.40.50.150">
    <property type="entry name" value="Vaccinia Virus protein VP39"/>
    <property type="match status" value="1"/>
</dbReference>
<dbReference type="SUPFAM" id="SSF53335">
    <property type="entry name" value="S-adenosyl-L-methionine-dependent methyltransferases"/>
    <property type="match status" value="1"/>
</dbReference>
<proteinExistence type="predicted"/>
<keyword evidence="2" id="KW-0489">Methyltransferase</keyword>
<name>A0A0E3N8N5_METTT</name>
<keyword evidence="2" id="KW-0808">Transferase</keyword>
<dbReference type="EMBL" id="CP009501">
    <property type="protein sequence ID" value="AKB12727.1"/>
    <property type="molecule type" value="Genomic_DNA"/>
</dbReference>
<gene>
    <name evidence="2" type="ORF">MSTHT_0969</name>
</gene>
<sequence>MSFVSKYNRIAPIYELIDLPLELFFFRKWRKEALSNLSGKVLDVGVGTGRNLIYYPAGCRVIGIDKSEKMLRKAREKAKTMKNVTLYPMDAEQLDFPDNSFDYVVTTFVLCTIPDPVKALKEMKRVLKPSGELIALEHVHSSSPFFDLMEHLINPVLFFLLGDHTTRDTVRNIKKAGFTIKEEKSLAFRDVFRKIRAKP</sequence>
<dbReference type="PANTHER" id="PTHR45036">
    <property type="entry name" value="METHYLTRANSFERASE LIKE 7B"/>
    <property type="match status" value="1"/>
</dbReference>
<dbReference type="HOGENOM" id="CLU_037990_7_3_2"/>
<dbReference type="PATRIC" id="fig|523844.20.peg.1243"/>
<dbReference type="InterPro" id="IPR029063">
    <property type="entry name" value="SAM-dependent_MTases_sf"/>
</dbReference>
<evidence type="ECO:0000313" key="2">
    <source>
        <dbReference type="EMBL" id="AKB12727.1"/>
    </source>
</evidence>
<dbReference type="GO" id="GO:0004608">
    <property type="term" value="F:phosphatidylethanolamine N-methyltransferase activity"/>
    <property type="evidence" value="ECO:0007669"/>
    <property type="project" value="UniProtKB-EC"/>
</dbReference>
<evidence type="ECO:0000313" key="3">
    <source>
        <dbReference type="Proteomes" id="UP000066529"/>
    </source>
</evidence>
<feature type="domain" description="Methyltransferase type 11" evidence="1">
    <location>
        <begin position="42"/>
        <end position="134"/>
    </location>
</feature>
<dbReference type="CDD" id="cd02440">
    <property type="entry name" value="AdoMet_MTases"/>
    <property type="match status" value="1"/>
</dbReference>
<evidence type="ECO:0000259" key="1">
    <source>
        <dbReference type="Pfam" id="PF08241"/>
    </source>
</evidence>
<dbReference type="Pfam" id="PF08241">
    <property type="entry name" value="Methyltransf_11"/>
    <property type="match status" value="1"/>
</dbReference>
<dbReference type="RefSeq" id="WP_048166855.1">
    <property type="nucleotide sequence ID" value="NZ_CP009501.1"/>
</dbReference>
<dbReference type="STRING" id="523844.MSTHT_0969"/>
<dbReference type="EC" id="2.1.1.17" evidence="2"/>
<dbReference type="GO" id="GO:0032259">
    <property type="term" value="P:methylation"/>
    <property type="evidence" value="ECO:0007669"/>
    <property type="project" value="UniProtKB-KW"/>
</dbReference>
<protein>
    <submittedName>
        <fullName evidence="2">Phosphatidylethanolamine N-methyltransferase</fullName>
        <ecNumber evidence="2">2.1.1.17</ecNumber>
    </submittedName>
</protein>